<dbReference type="RefSeq" id="WP_377254985.1">
    <property type="nucleotide sequence ID" value="NZ_JBHMAA010000003.1"/>
</dbReference>
<gene>
    <name evidence="5" type="ORF">ACFFP0_01385</name>
</gene>
<reference evidence="5 6" key="1">
    <citation type="submission" date="2024-09" db="EMBL/GenBank/DDBJ databases">
        <authorList>
            <person name="Sun Q."/>
            <person name="Mori K."/>
        </authorList>
    </citation>
    <scope>NUCLEOTIDE SEQUENCE [LARGE SCALE GENOMIC DNA]</scope>
    <source>
        <strain evidence="5 6">TBRC 4938</strain>
    </source>
</reference>
<dbReference type="PANTHER" id="PTHR43537">
    <property type="entry name" value="TRANSCRIPTIONAL REGULATOR, GNTR FAMILY"/>
    <property type="match status" value="1"/>
</dbReference>
<evidence type="ECO:0000313" key="6">
    <source>
        <dbReference type="Proteomes" id="UP001589692"/>
    </source>
</evidence>
<dbReference type="SUPFAM" id="SSF46785">
    <property type="entry name" value="Winged helix' DNA-binding domain"/>
    <property type="match status" value="1"/>
</dbReference>
<accession>A0ABV6AA22</accession>
<dbReference type="Proteomes" id="UP001589692">
    <property type="component" value="Unassembled WGS sequence"/>
</dbReference>
<evidence type="ECO:0000256" key="3">
    <source>
        <dbReference type="ARBA" id="ARBA00023163"/>
    </source>
</evidence>
<dbReference type="InterPro" id="IPR000524">
    <property type="entry name" value="Tscrpt_reg_HTH_GntR"/>
</dbReference>
<dbReference type="Gene3D" id="1.10.10.10">
    <property type="entry name" value="Winged helix-like DNA-binding domain superfamily/Winged helix DNA-binding domain"/>
    <property type="match status" value="1"/>
</dbReference>
<keyword evidence="3" id="KW-0804">Transcription</keyword>
<dbReference type="EMBL" id="JBHMAA010000003">
    <property type="protein sequence ID" value="MFB9947476.1"/>
    <property type="molecule type" value="Genomic_DNA"/>
</dbReference>
<dbReference type="PANTHER" id="PTHR43537:SF45">
    <property type="entry name" value="GNTR FAMILY REGULATORY PROTEIN"/>
    <property type="match status" value="1"/>
</dbReference>
<dbReference type="InterPro" id="IPR011711">
    <property type="entry name" value="GntR_C"/>
</dbReference>
<dbReference type="SMART" id="SM00345">
    <property type="entry name" value="HTH_GNTR"/>
    <property type="match status" value="1"/>
</dbReference>
<evidence type="ECO:0000259" key="4">
    <source>
        <dbReference type="PROSITE" id="PS50949"/>
    </source>
</evidence>
<proteinExistence type="predicted"/>
<dbReference type="Pfam" id="PF07729">
    <property type="entry name" value="FCD"/>
    <property type="match status" value="1"/>
</dbReference>
<dbReference type="Gene3D" id="1.20.120.530">
    <property type="entry name" value="GntR ligand-binding domain-like"/>
    <property type="match status" value="1"/>
</dbReference>
<name>A0ABV6AA22_9HYPH</name>
<evidence type="ECO:0000256" key="2">
    <source>
        <dbReference type="ARBA" id="ARBA00023125"/>
    </source>
</evidence>
<dbReference type="Pfam" id="PF00392">
    <property type="entry name" value="GntR"/>
    <property type="match status" value="1"/>
</dbReference>
<evidence type="ECO:0000256" key="1">
    <source>
        <dbReference type="ARBA" id="ARBA00023015"/>
    </source>
</evidence>
<dbReference type="InterPro" id="IPR008920">
    <property type="entry name" value="TF_FadR/GntR_C"/>
</dbReference>
<dbReference type="PROSITE" id="PS50949">
    <property type="entry name" value="HTH_GNTR"/>
    <property type="match status" value="1"/>
</dbReference>
<keyword evidence="6" id="KW-1185">Reference proteome</keyword>
<dbReference type="InterPro" id="IPR036390">
    <property type="entry name" value="WH_DNA-bd_sf"/>
</dbReference>
<sequence>MTENTPAIDLKIKDRYSLMDTARKRMQESDAGKSATTITYERLKKAILSLELLPGQSLAERSLETLLDSSRTPIRAALVKLETEGLVRKGDRSYSVAPIELDELEQAFAFRALLECSAVRAAAAVATPNDIARLRALAMESSASSPEVEIRAPKAEEFHLEFARIAGNVFTVRALEDIMRVVYRARWLDLKADKDDVGSREHNAIIDLIESGKADQAVAMMEKHVAHSRDRLLSAIKSQAQGFRMRGLKVVS</sequence>
<dbReference type="SMART" id="SM00895">
    <property type="entry name" value="FCD"/>
    <property type="match status" value="1"/>
</dbReference>
<organism evidence="5 6">
    <name type="scientific">Rhizobium puerariae</name>
    <dbReference type="NCBI Taxonomy" id="1585791"/>
    <lineage>
        <taxon>Bacteria</taxon>
        <taxon>Pseudomonadati</taxon>
        <taxon>Pseudomonadota</taxon>
        <taxon>Alphaproteobacteria</taxon>
        <taxon>Hyphomicrobiales</taxon>
        <taxon>Rhizobiaceae</taxon>
        <taxon>Rhizobium/Agrobacterium group</taxon>
        <taxon>Rhizobium</taxon>
    </lineage>
</organism>
<keyword evidence="2" id="KW-0238">DNA-binding</keyword>
<dbReference type="SUPFAM" id="SSF48008">
    <property type="entry name" value="GntR ligand-binding domain-like"/>
    <property type="match status" value="1"/>
</dbReference>
<comment type="caution">
    <text evidence="5">The sequence shown here is derived from an EMBL/GenBank/DDBJ whole genome shotgun (WGS) entry which is preliminary data.</text>
</comment>
<evidence type="ECO:0000313" key="5">
    <source>
        <dbReference type="EMBL" id="MFB9947476.1"/>
    </source>
</evidence>
<dbReference type="InterPro" id="IPR036388">
    <property type="entry name" value="WH-like_DNA-bd_sf"/>
</dbReference>
<feature type="domain" description="HTH gntR-type" evidence="4">
    <location>
        <begin position="33"/>
        <end position="99"/>
    </location>
</feature>
<protein>
    <submittedName>
        <fullName evidence="5">GntR family transcriptional regulator</fullName>
    </submittedName>
</protein>
<keyword evidence="1" id="KW-0805">Transcription regulation</keyword>